<dbReference type="InterPro" id="IPR036179">
    <property type="entry name" value="Ig-like_dom_sf"/>
</dbReference>
<dbReference type="SUPFAM" id="SSF48726">
    <property type="entry name" value="Immunoglobulin"/>
    <property type="match status" value="3"/>
</dbReference>
<keyword evidence="4" id="KW-0325">Glycoprotein</keyword>
<dbReference type="SMART" id="SM00060">
    <property type="entry name" value="FN3"/>
    <property type="match status" value="1"/>
</dbReference>
<keyword evidence="10" id="KW-1185">Reference proteome</keyword>
<dbReference type="SMART" id="SM00408">
    <property type="entry name" value="IGc2"/>
    <property type="match status" value="2"/>
</dbReference>
<dbReference type="SUPFAM" id="SSF49265">
    <property type="entry name" value="Fibronectin type III"/>
    <property type="match status" value="1"/>
</dbReference>
<protein>
    <submittedName>
        <fullName evidence="9">Uncharacterized protein</fullName>
    </submittedName>
</protein>
<proteinExistence type="predicted"/>
<accession>A0ABD3VN53</accession>
<dbReference type="CDD" id="cd00063">
    <property type="entry name" value="FN3"/>
    <property type="match status" value="1"/>
</dbReference>
<dbReference type="InterPro" id="IPR007110">
    <property type="entry name" value="Ig-like_dom"/>
</dbReference>
<keyword evidence="3" id="KW-1015">Disulfide bond</keyword>
<keyword evidence="6" id="KW-1133">Transmembrane helix</keyword>
<dbReference type="InterPro" id="IPR003599">
    <property type="entry name" value="Ig_sub"/>
</dbReference>
<feature type="transmembrane region" description="Helical" evidence="6">
    <location>
        <begin position="376"/>
        <end position="398"/>
    </location>
</feature>
<comment type="subcellular location">
    <subcellularLocation>
        <location evidence="1">Membrane</location>
        <topology evidence="1">Single-pass type I membrane protein</topology>
    </subcellularLocation>
</comment>
<dbReference type="CDD" id="cd00096">
    <property type="entry name" value="Ig"/>
    <property type="match status" value="2"/>
</dbReference>
<name>A0ABD3VN53_SINWO</name>
<evidence type="ECO:0000256" key="6">
    <source>
        <dbReference type="SAM" id="Phobius"/>
    </source>
</evidence>
<dbReference type="InterPro" id="IPR036116">
    <property type="entry name" value="FN3_sf"/>
</dbReference>
<comment type="caution">
    <text evidence="9">The sequence shown here is derived from an EMBL/GenBank/DDBJ whole genome shotgun (WGS) entry which is preliminary data.</text>
</comment>
<feature type="domain" description="Ig-like" evidence="7">
    <location>
        <begin position="79"/>
        <end position="164"/>
    </location>
</feature>
<evidence type="ECO:0000256" key="3">
    <source>
        <dbReference type="ARBA" id="ARBA00023157"/>
    </source>
</evidence>
<gene>
    <name evidence="9" type="ORF">ACJMK2_008761</name>
</gene>
<dbReference type="EMBL" id="JBJQND010000011">
    <property type="protein sequence ID" value="KAL3862815.1"/>
    <property type="molecule type" value="Genomic_DNA"/>
</dbReference>
<dbReference type="Pfam" id="PF00041">
    <property type="entry name" value="fn3"/>
    <property type="match status" value="1"/>
</dbReference>
<organism evidence="9 10">
    <name type="scientific">Sinanodonta woodiana</name>
    <name type="common">Chinese pond mussel</name>
    <name type="synonym">Anodonta woodiana</name>
    <dbReference type="NCBI Taxonomy" id="1069815"/>
    <lineage>
        <taxon>Eukaryota</taxon>
        <taxon>Metazoa</taxon>
        <taxon>Spiralia</taxon>
        <taxon>Lophotrochozoa</taxon>
        <taxon>Mollusca</taxon>
        <taxon>Bivalvia</taxon>
        <taxon>Autobranchia</taxon>
        <taxon>Heteroconchia</taxon>
        <taxon>Palaeoheterodonta</taxon>
        <taxon>Unionida</taxon>
        <taxon>Unionoidea</taxon>
        <taxon>Unionidae</taxon>
        <taxon>Unioninae</taxon>
        <taxon>Sinanodonta</taxon>
    </lineage>
</organism>
<evidence type="ECO:0000259" key="8">
    <source>
        <dbReference type="PROSITE" id="PS50853"/>
    </source>
</evidence>
<dbReference type="PROSITE" id="PS50835">
    <property type="entry name" value="IG_LIKE"/>
    <property type="match status" value="2"/>
</dbReference>
<feature type="domain" description="Ig-like" evidence="7">
    <location>
        <begin position="1"/>
        <end position="66"/>
    </location>
</feature>
<keyword evidence="2 6" id="KW-0472">Membrane</keyword>
<evidence type="ECO:0000256" key="5">
    <source>
        <dbReference type="ARBA" id="ARBA00023319"/>
    </source>
</evidence>
<dbReference type="PANTHER" id="PTHR11640">
    <property type="entry name" value="NEPHRIN"/>
    <property type="match status" value="1"/>
</dbReference>
<sequence>MLSVTCNIDSNPLPVSVTWTKDNNSTLSHNSSVLKVNSINKYDRGTYRCTVVNQINPSGENEESLNGMEWFYLNVQYGAEIINISVAEGNTVDENTTATLRCIVDSNPESNITWTKQGIMGLLQTNVSVHESQLIIEHAECLDTSNYTCNAKNGLGKQVESMVTLYVTCYPRTDFRSPAVTTVYSKWHGNASLNYTVISFPEPTFNWSFIGNKNESRWLPDSATQHDNGLQSILMFNDLNISDFGFYRVMARNIFPTSAVEVFQLIPADIPMVPSNVTVTDVKQTSLTVQWVAGYDGGLKQTFHIMIKDTDITRSVYASDPGNGKLGAQTIEDLIPNTEYSISMSANNSMGSSSVTNVIILITLKVADTSPYPMSAIAGGIAAGIVTILLVGIGIILCRRHQHNKTNLDGLKDNPVYDSSDVRPDPLDEYATVDKTNKKTCCKEDPANVYAQVDKTKKTGQKRDMYENATLYERNSNKENVYENPEAETSCENGYENPTASNGILVRQDVLLYTDIMLDPPATKNGKPFIRGLENQTQYAKIDFGKRGEPLPVNK</sequence>
<evidence type="ECO:0000256" key="2">
    <source>
        <dbReference type="ARBA" id="ARBA00023136"/>
    </source>
</evidence>
<keyword evidence="6" id="KW-0812">Transmembrane</keyword>
<dbReference type="InterPro" id="IPR013783">
    <property type="entry name" value="Ig-like_fold"/>
</dbReference>
<evidence type="ECO:0000313" key="9">
    <source>
        <dbReference type="EMBL" id="KAL3862815.1"/>
    </source>
</evidence>
<dbReference type="Pfam" id="PF13927">
    <property type="entry name" value="Ig_3"/>
    <property type="match status" value="2"/>
</dbReference>
<dbReference type="PANTHER" id="PTHR11640:SF31">
    <property type="entry name" value="IRREGULAR CHIASM C-ROUGHEST PROTEIN-RELATED"/>
    <property type="match status" value="1"/>
</dbReference>
<dbReference type="InterPro" id="IPR003961">
    <property type="entry name" value="FN3_dom"/>
</dbReference>
<keyword evidence="5" id="KW-0393">Immunoglobulin domain</keyword>
<dbReference type="Gene3D" id="2.60.40.10">
    <property type="entry name" value="Immunoglobulins"/>
    <property type="match status" value="4"/>
</dbReference>
<dbReference type="GO" id="GO:0016020">
    <property type="term" value="C:membrane"/>
    <property type="evidence" value="ECO:0007669"/>
    <property type="project" value="UniProtKB-SubCell"/>
</dbReference>
<reference evidence="9 10" key="1">
    <citation type="submission" date="2024-11" db="EMBL/GenBank/DDBJ databases">
        <title>Chromosome-level genome assembly of the freshwater bivalve Anodonta woodiana.</title>
        <authorList>
            <person name="Chen X."/>
        </authorList>
    </citation>
    <scope>NUCLEOTIDE SEQUENCE [LARGE SCALE GENOMIC DNA]</scope>
    <source>
        <strain evidence="9">MN2024</strain>
        <tissue evidence="9">Gills</tissue>
    </source>
</reference>
<dbReference type="AlphaFoldDB" id="A0ABD3VN53"/>
<evidence type="ECO:0000313" key="10">
    <source>
        <dbReference type="Proteomes" id="UP001634394"/>
    </source>
</evidence>
<dbReference type="InterPro" id="IPR003598">
    <property type="entry name" value="Ig_sub2"/>
</dbReference>
<evidence type="ECO:0000259" key="7">
    <source>
        <dbReference type="PROSITE" id="PS50835"/>
    </source>
</evidence>
<evidence type="ECO:0000256" key="4">
    <source>
        <dbReference type="ARBA" id="ARBA00023180"/>
    </source>
</evidence>
<evidence type="ECO:0000256" key="1">
    <source>
        <dbReference type="ARBA" id="ARBA00004479"/>
    </source>
</evidence>
<dbReference type="PROSITE" id="PS50853">
    <property type="entry name" value="FN3"/>
    <property type="match status" value="1"/>
</dbReference>
<dbReference type="Proteomes" id="UP001634394">
    <property type="component" value="Unassembled WGS sequence"/>
</dbReference>
<dbReference type="SMART" id="SM00409">
    <property type="entry name" value="IG"/>
    <property type="match status" value="3"/>
</dbReference>
<dbReference type="InterPro" id="IPR051275">
    <property type="entry name" value="Cell_adhesion_signaling"/>
</dbReference>
<feature type="domain" description="Fibronectin type-III" evidence="8">
    <location>
        <begin position="273"/>
        <end position="367"/>
    </location>
</feature>